<dbReference type="AlphaFoldDB" id="A0A1W6STL0"/>
<keyword evidence="4" id="KW-0732">Signal</keyword>
<sequence>MIKLLSVFSLLFSAITIAYAANPQVEIKTNSGTIVLELYPDKAPKTVSNFLNYVKDGYYAGTVFHRVIPGFMIQGGGFDKTLKQKPTRQPIENEAANGLRNEIGTVAMARTPDPHSASAQFFINVANNAFLNHTAPTPQGYGYTVFGKVIKGMEVVNRIADAPTGPAGPFPSDVPKATVVIEEVRLIAAGPSAAASTPTK</sequence>
<dbReference type="EMBL" id="CP021106">
    <property type="protein sequence ID" value="ARO89126.1"/>
    <property type="molecule type" value="Genomic_DNA"/>
</dbReference>
<keyword evidence="7" id="KW-1185">Reference proteome</keyword>
<comment type="function">
    <text evidence="4">PPIases accelerate the folding of proteins. It catalyzes the cis-trans isomerization of proline imidic peptide bonds in oligopeptides.</text>
</comment>
<dbReference type="InterPro" id="IPR029000">
    <property type="entry name" value="Cyclophilin-like_dom_sf"/>
</dbReference>
<organism evidence="6 7">
    <name type="scientific">Nitrosospira lacus</name>
    <dbReference type="NCBI Taxonomy" id="1288494"/>
    <lineage>
        <taxon>Bacteria</taxon>
        <taxon>Pseudomonadati</taxon>
        <taxon>Pseudomonadota</taxon>
        <taxon>Betaproteobacteria</taxon>
        <taxon>Nitrosomonadales</taxon>
        <taxon>Nitrosomonadaceae</taxon>
        <taxon>Nitrosospira</taxon>
    </lineage>
</organism>
<dbReference type="InterPro" id="IPR044665">
    <property type="entry name" value="E_coli_cyclophilin_A-like"/>
</dbReference>
<dbReference type="InterPro" id="IPR002130">
    <property type="entry name" value="Cyclophilin-type_PPIase_dom"/>
</dbReference>
<comment type="similarity">
    <text evidence="1 4">Belongs to the cyclophilin-type PPIase family.</text>
</comment>
<dbReference type="PANTHER" id="PTHR43246">
    <property type="entry name" value="PEPTIDYL-PROLYL CIS-TRANS ISOMERASE CYP38, CHLOROPLASTIC"/>
    <property type="match status" value="1"/>
</dbReference>
<evidence type="ECO:0000256" key="2">
    <source>
        <dbReference type="ARBA" id="ARBA00023110"/>
    </source>
</evidence>
<evidence type="ECO:0000313" key="7">
    <source>
        <dbReference type="Proteomes" id="UP000012179"/>
    </source>
</evidence>
<dbReference type="Pfam" id="PF00160">
    <property type="entry name" value="Pro_isomerase"/>
    <property type="match status" value="1"/>
</dbReference>
<dbReference type="EC" id="5.2.1.8" evidence="4"/>
<dbReference type="SUPFAM" id="SSF50891">
    <property type="entry name" value="Cyclophilin-like"/>
    <property type="match status" value="1"/>
</dbReference>
<dbReference type="PROSITE" id="PS00170">
    <property type="entry name" value="CSA_PPIASE_1"/>
    <property type="match status" value="1"/>
</dbReference>
<evidence type="ECO:0000256" key="1">
    <source>
        <dbReference type="ARBA" id="ARBA00007365"/>
    </source>
</evidence>
<dbReference type="Proteomes" id="UP000012179">
    <property type="component" value="Chromosome"/>
</dbReference>
<keyword evidence="2 4" id="KW-0697">Rotamase</keyword>
<evidence type="ECO:0000259" key="5">
    <source>
        <dbReference type="PROSITE" id="PS50072"/>
    </source>
</evidence>
<dbReference type="InterPro" id="IPR020892">
    <property type="entry name" value="Cyclophilin-type_PPIase_CS"/>
</dbReference>
<dbReference type="KEGG" id="nlc:EBAPG3_012140"/>
<dbReference type="GO" id="GO:0006457">
    <property type="term" value="P:protein folding"/>
    <property type="evidence" value="ECO:0007669"/>
    <property type="project" value="InterPro"/>
</dbReference>
<feature type="signal peptide" evidence="4">
    <location>
        <begin position="1"/>
        <end position="20"/>
    </location>
</feature>
<evidence type="ECO:0000256" key="4">
    <source>
        <dbReference type="RuleBase" id="RU363019"/>
    </source>
</evidence>
<dbReference type="PRINTS" id="PR00153">
    <property type="entry name" value="CSAPPISMRASE"/>
</dbReference>
<feature type="domain" description="PPIase cyclophilin-type" evidence="5">
    <location>
        <begin position="29"/>
        <end position="186"/>
    </location>
</feature>
<protein>
    <recommendedName>
        <fullName evidence="4">Peptidyl-prolyl cis-trans isomerase</fullName>
        <shortName evidence="4">PPIase</shortName>
        <ecNumber evidence="4">5.2.1.8</ecNumber>
    </recommendedName>
</protein>
<proteinExistence type="inferred from homology"/>
<comment type="catalytic activity">
    <reaction evidence="4">
        <text>[protein]-peptidylproline (omega=180) = [protein]-peptidylproline (omega=0)</text>
        <dbReference type="Rhea" id="RHEA:16237"/>
        <dbReference type="Rhea" id="RHEA-COMP:10747"/>
        <dbReference type="Rhea" id="RHEA-COMP:10748"/>
        <dbReference type="ChEBI" id="CHEBI:83833"/>
        <dbReference type="ChEBI" id="CHEBI:83834"/>
        <dbReference type="EC" id="5.2.1.8"/>
    </reaction>
</comment>
<dbReference type="eggNOG" id="COG0652">
    <property type="taxonomic scope" value="Bacteria"/>
</dbReference>
<evidence type="ECO:0000256" key="3">
    <source>
        <dbReference type="ARBA" id="ARBA00023235"/>
    </source>
</evidence>
<reference evidence="6 7" key="1">
    <citation type="journal article" date="2015" name="Int. J. Syst. Evol. Microbiol.">
        <title>Nitrosospira lacus sp. nov., a psychrotolerant, ammonia-oxidizing bacterium from sandy lake sediment.</title>
        <authorList>
            <person name="Urakawa H."/>
            <person name="Garcia J.C."/>
            <person name="Nielsen J.L."/>
            <person name="Le V.Q."/>
            <person name="Kozlowski J.A."/>
            <person name="Stein L.Y."/>
            <person name="Lim C.K."/>
            <person name="Pommerening-Roser A."/>
            <person name="Martens-Habbena W."/>
            <person name="Stahl D.A."/>
            <person name="Klotz M.G."/>
        </authorList>
    </citation>
    <scope>NUCLEOTIDE SEQUENCE [LARGE SCALE GENOMIC DNA]</scope>
    <source>
        <strain evidence="6 7">APG3</strain>
    </source>
</reference>
<dbReference type="PROSITE" id="PS50072">
    <property type="entry name" value="CSA_PPIASE_2"/>
    <property type="match status" value="1"/>
</dbReference>
<name>A0A1W6STL0_9PROT</name>
<feature type="chain" id="PRO_5010756178" description="Peptidyl-prolyl cis-trans isomerase" evidence="4">
    <location>
        <begin position="21"/>
        <end position="200"/>
    </location>
</feature>
<keyword evidence="3 4" id="KW-0413">Isomerase</keyword>
<accession>A0A1W6STL0</accession>
<dbReference type="GO" id="GO:0003755">
    <property type="term" value="F:peptidyl-prolyl cis-trans isomerase activity"/>
    <property type="evidence" value="ECO:0007669"/>
    <property type="project" value="UniProtKB-UniRule"/>
</dbReference>
<evidence type="ECO:0000313" key="6">
    <source>
        <dbReference type="EMBL" id="ARO89126.1"/>
    </source>
</evidence>
<dbReference type="Gene3D" id="2.40.100.10">
    <property type="entry name" value="Cyclophilin-like"/>
    <property type="match status" value="1"/>
</dbReference>
<gene>
    <name evidence="6" type="ORF">EBAPG3_012140</name>
</gene>